<name>A0A517RG11_9PLAN</name>
<proteinExistence type="predicted"/>
<organism evidence="3 4">
    <name type="scientific">Gimesia alba</name>
    <dbReference type="NCBI Taxonomy" id="2527973"/>
    <lineage>
        <taxon>Bacteria</taxon>
        <taxon>Pseudomonadati</taxon>
        <taxon>Planctomycetota</taxon>
        <taxon>Planctomycetia</taxon>
        <taxon>Planctomycetales</taxon>
        <taxon>Planctomycetaceae</taxon>
        <taxon>Gimesia</taxon>
    </lineage>
</organism>
<evidence type="ECO:0000313" key="3">
    <source>
        <dbReference type="EMBL" id="QDT42819.1"/>
    </source>
</evidence>
<sequence precursor="true">MPYILRLLTLMLFFTPAVLLAGEPDQDTKKHNTQYEEWPQWRGPRGDGTWNGPPIKTKWPAAGLKKIWEQEIGGGYGGITVAKRRLYVMDRPAASNEDQKKAAGIHSHRVKRKPVERVLCLDALTGKQLWVHEYPADYNKLDYGNGPRAAPTVRDDFVFTLGTMGDAFCLSAKTGKVVWHKQLVKDFGGKVPQWGYAAAPYLIGELVILMPGGKEQGTAIIALDRTTGEERWRSIKDSAGYATPLLIHHQGHDQLIIWSPNHIHSVVPQTGKHLWSIPYKVTYGVAIASPIEKQGLIFVAGYWEGSKAIQLGEQPEQAELKWQDRRTLRGLMSQPLYRDGYAYLLDKQFGLTCFEYATGKKIWDDDNKMTPGNSRNPQATLVWLNQSSRALILNSEGYLILAELTPQGYKELIRTKLIGETWAHPAYAETRIYARSNTKLVAYELPVDKAIGESP</sequence>
<feature type="chain" id="PRO_5021766406" evidence="1">
    <location>
        <begin position="22"/>
        <end position="455"/>
    </location>
</feature>
<gene>
    <name evidence="3" type="ORF">Pan241w_29080</name>
</gene>
<dbReference type="AlphaFoldDB" id="A0A517RG11"/>
<dbReference type="PANTHER" id="PTHR34512">
    <property type="entry name" value="CELL SURFACE PROTEIN"/>
    <property type="match status" value="1"/>
</dbReference>
<accession>A0A517RG11</accession>
<dbReference type="Gene3D" id="2.130.10.10">
    <property type="entry name" value="YVTN repeat-like/Quinoprotein amine dehydrogenase"/>
    <property type="match status" value="1"/>
</dbReference>
<dbReference type="InterPro" id="IPR015943">
    <property type="entry name" value="WD40/YVTN_repeat-like_dom_sf"/>
</dbReference>
<dbReference type="InterPro" id="IPR002372">
    <property type="entry name" value="PQQ_rpt_dom"/>
</dbReference>
<dbReference type="PANTHER" id="PTHR34512:SF30">
    <property type="entry name" value="OUTER MEMBRANE PROTEIN ASSEMBLY FACTOR BAMB"/>
    <property type="match status" value="1"/>
</dbReference>
<evidence type="ECO:0000313" key="4">
    <source>
        <dbReference type="Proteomes" id="UP000317171"/>
    </source>
</evidence>
<keyword evidence="1" id="KW-0732">Signal</keyword>
<evidence type="ECO:0000256" key="1">
    <source>
        <dbReference type="SAM" id="SignalP"/>
    </source>
</evidence>
<dbReference type="EMBL" id="CP036269">
    <property type="protein sequence ID" value="QDT42819.1"/>
    <property type="molecule type" value="Genomic_DNA"/>
</dbReference>
<dbReference type="InterPro" id="IPR011047">
    <property type="entry name" value="Quinoprotein_ADH-like_sf"/>
</dbReference>
<reference evidence="3 4" key="1">
    <citation type="submission" date="2019-02" db="EMBL/GenBank/DDBJ databases">
        <title>Deep-cultivation of Planctomycetes and their phenomic and genomic characterization uncovers novel biology.</title>
        <authorList>
            <person name="Wiegand S."/>
            <person name="Jogler M."/>
            <person name="Boedeker C."/>
            <person name="Pinto D."/>
            <person name="Vollmers J."/>
            <person name="Rivas-Marin E."/>
            <person name="Kohn T."/>
            <person name="Peeters S.H."/>
            <person name="Heuer A."/>
            <person name="Rast P."/>
            <person name="Oberbeckmann S."/>
            <person name="Bunk B."/>
            <person name="Jeske O."/>
            <person name="Meyerdierks A."/>
            <person name="Storesund J.E."/>
            <person name="Kallscheuer N."/>
            <person name="Luecker S."/>
            <person name="Lage O.M."/>
            <person name="Pohl T."/>
            <person name="Merkel B.J."/>
            <person name="Hornburger P."/>
            <person name="Mueller R.-W."/>
            <person name="Bruemmer F."/>
            <person name="Labrenz M."/>
            <person name="Spormann A.M."/>
            <person name="Op den Camp H."/>
            <person name="Overmann J."/>
            <person name="Amann R."/>
            <person name="Jetten M.S.M."/>
            <person name="Mascher T."/>
            <person name="Medema M.H."/>
            <person name="Devos D.P."/>
            <person name="Kaster A.-K."/>
            <person name="Ovreas L."/>
            <person name="Rohde M."/>
            <person name="Galperin M.Y."/>
            <person name="Jogler C."/>
        </authorList>
    </citation>
    <scope>NUCLEOTIDE SEQUENCE [LARGE SCALE GENOMIC DNA]</scope>
    <source>
        <strain evidence="3 4">Pan241w</strain>
    </source>
</reference>
<evidence type="ECO:0000259" key="2">
    <source>
        <dbReference type="Pfam" id="PF13360"/>
    </source>
</evidence>
<dbReference type="SUPFAM" id="SSF50998">
    <property type="entry name" value="Quinoprotein alcohol dehydrogenase-like"/>
    <property type="match status" value="1"/>
</dbReference>
<dbReference type="Proteomes" id="UP000317171">
    <property type="component" value="Chromosome"/>
</dbReference>
<protein>
    <submittedName>
        <fullName evidence="3">Outer membrane biogenesis protein BamB</fullName>
    </submittedName>
</protein>
<feature type="signal peptide" evidence="1">
    <location>
        <begin position="1"/>
        <end position="21"/>
    </location>
</feature>
<feature type="domain" description="Pyrrolo-quinoline quinone repeat" evidence="2">
    <location>
        <begin position="117"/>
        <end position="364"/>
    </location>
</feature>
<dbReference type="KEGG" id="gaz:Pan241w_29080"/>
<dbReference type="Pfam" id="PF13360">
    <property type="entry name" value="PQQ_2"/>
    <property type="match status" value="1"/>
</dbReference>
<keyword evidence="4" id="KW-1185">Reference proteome</keyword>
<dbReference type="RefSeq" id="WP_198000519.1">
    <property type="nucleotide sequence ID" value="NZ_CP036269.1"/>
</dbReference>